<feature type="compositionally biased region" description="Polar residues" evidence="1">
    <location>
        <begin position="124"/>
        <end position="145"/>
    </location>
</feature>
<feature type="compositionally biased region" description="Basic residues" evidence="1">
    <location>
        <begin position="189"/>
        <end position="198"/>
    </location>
</feature>
<dbReference type="AlphaFoldDB" id="A0A017SRY6"/>
<dbReference type="Proteomes" id="UP000019804">
    <property type="component" value="Unassembled WGS sequence"/>
</dbReference>
<organism evidence="2 3">
    <name type="scientific">Aspergillus ruber (strain CBS 135680)</name>
    <dbReference type="NCBI Taxonomy" id="1388766"/>
    <lineage>
        <taxon>Eukaryota</taxon>
        <taxon>Fungi</taxon>
        <taxon>Dikarya</taxon>
        <taxon>Ascomycota</taxon>
        <taxon>Pezizomycotina</taxon>
        <taxon>Eurotiomycetes</taxon>
        <taxon>Eurotiomycetidae</taxon>
        <taxon>Eurotiales</taxon>
        <taxon>Aspergillaceae</taxon>
        <taxon>Aspergillus</taxon>
        <taxon>Aspergillus subgen. Aspergillus</taxon>
    </lineage>
</organism>
<feature type="compositionally biased region" description="Polar residues" evidence="1">
    <location>
        <begin position="83"/>
        <end position="103"/>
    </location>
</feature>
<dbReference type="HOGENOM" id="CLU_010062_0_0_1"/>
<feature type="compositionally biased region" description="Basic and acidic residues" evidence="1">
    <location>
        <begin position="754"/>
        <end position="766"/>
    </location>
</feature>
<name>A0A017SRY6_ASPRC</name>
<evidence type="ECO:0000313" key="3">
    <source>
        <dbReference type="Proteomes" id="UP000019804"/>
    </source>
</evidence>
<feature type="region of interest" description="Disordered" evidence="1">
    <location>
        <begin position="683"/>
        <end position="801"/>
    </location>
</feature>
<feature type="compositionally biased region" description="Basic and acidic residues" evidence="1">
    <location>
        <begin position="693"/>
        <end position="713"/>
    </location>
</feature>
<feature type="region of interest" description="Disordered" evidence="1">
    <location>
        <begin position="599"/>
        <end position="670"/>
    </location>
</feature>
<sequence>MVGRASVPPEGAAVLMEQPNLLHSSSRASRIATQEPDTNESFMSQTSQSQSLPTTPLITTFEKLLPGKRRRTQQSVDGDDKASQISQDVPETPNQDDSFSTPQVTTSGFVAVNHARNHKPDTPNGDTAETATPASNGKRNSQSAKQSNLHAFLENGHHSVTETEVAESKKDKANKAPALETSITEGNRKTRKSMPAKLKKAEDVENTPDQSQITTPRPGRKSKNVATEANAKLSKMSARGPRQKTVEKALKEQNNTIPATPATVPTRRERKTARKNQANFANATNSTNATPLRSTNRRHGAPQGVNGTCEQGMPDSALQSPDSTQSDNDTEVYVDGQPDGQASPKSSTAARISRRNRKPTMRAMESFESEKRYRRKIGTSIRAESQSGELNGPVHPDLALVAQRLFDLAVEAVSPSFKPTPDAKTQLAQLRKEYYAKKEQQNAPPSICKGKATAAAAAAAATAATNKPGVTKKSKQISQPWTDEKGWKHTGFVNEHGEEYLMVPSDSEMYRPNNTYGDSKIPQPPIRLKSRDQLDKDRIFGFPPRIGERNLPRNSQLTFYYENVDEVRERILAREEARRVGLVVDRSLQAADIRSLITQHAPHAKPASPKETPKPVEKVRRRRRTQVQNEDGSDYKPQPKQRRRRRATAPGTPVEGSAVPESPDKKSMKIKLKFGKGIAAAVDAGNNGTNAESTKKEKQEIPQADRDFNDSHPNHFVLPPPHEMHNQNKPVDYDTPTPSPPRKRTFSTTEDTPDEAHPAKKQKLSESETAGDEQGANDTPGRRPRRRATGTAMDLAMSFMT</sequence>
<dbReference type="OrthoDB" id="4505596at2759"/>
<feature type="region of interest" description="Disordered" evidence="1">
    <location>
        <begin position="160"/>
        <end position="371"/>
    </location>
</feature>
<feature type="compositionally biased region" description="Polar residues" evidence="1">
    <location>
        <begin position="317"/>
        <end position="327"/>
    </location>
</feature>
<evidence type="ECO:0000256" key="1">
    <source>
        <dbReference type="SAM" id="MobiDB-lite"/>
    </source>
</evidence>
<dbReference type="GeneID" id="63693336"/>
<feature type="region of interest" description="Disordered" evidence="1">
    <location>
        <begin position="115"/>
        <end position="145"/>
    </location>
</feature>
<dbReference type="EMBL" id="KK088411">
    <property type="protein sequence ID" value="EYE99752.1"/>
    <property type="molecule type" value="Genomic_DNA"/>
</dbReference>
<protein>
    <recommendedName>
        <fullName evidence="4">GPI-anchored cell surface glycoprotein</fullName>
    </recommendedName>
</protein>
<feature type="compositionally biased region" description="Low complexity" evidence="1">
    <location>
        <begin position="278"/>
        <end position="290"/>
    </location>
</feature>
<feature type="compositionally biased region" description="Polar residues" evidence="1">
    <location>
        <begin position="21"/>
        <end position="43"/>
    </location>
</feature>
<evidence type="ECO:0008006" key="4">
    <source>
        <dbReference type="Google" id="ProtNLM"/>
    </source>
</evidence>
<keyword evidence="3" id="KW-1185">Reference proteome</keyword>
<proteinExistence type="predicted"/>
<feature type="compositionally biased region" description="Low complexity" evidence="1">
    <location>
        <begin position="44"/>
        <end position="57"/>
    </location>
</feature>
<feature type="compositionally biased region" description="Basic and acidic residues" evidence="1">
    <location>
        <begin position="160"/>
        <end position="174"/>
    </location>
</feature>
<dbReference type="RefSeq" id="XP_040643440.1">
    <property type="nucleotide sequence ID" value="XM_040778212.1"/>
</dbReference>
<dbReference type="STRING" id="1388766.A0A017SRY6"/>
<feature type="region of interest" description="Disordered" evidence="1">
    <location>
        <begin position="1"/>
        <end position="103"/>
    </location>
</feature>
<reference evidence="3" key="1">
    <citation type="journal article" date="2014" name="Nat. Commun.">
        <title>Genomic adaptations of the halophilic Dead Sea filamentous fungus Eurotium rubrum.</title>
        <authorList>
            <person name="Kis-Papo T."/>
            <person name="Weig A.R."/>
            <person name="Riley R."/>
            <person name="Persoh D."/>
            <person name="Salamov A."/>
            <person name="Sun H."/>
            <person name="Lipzen A."/>
            <person name="Wasser S.P."/>
            <person name="Rambold G."/>
            <person name="Grigoriev I.V."/>
            <person name="Nevo E."/>
        </authorList>
    </citation>
    <scope>NUCLEOTIDE SEQUENCE [LARGE SCALE GENOMIC DNA]</scope>
    <source>
        <strain evidence="3">CBS 135680</strain>
    </source>
</reference>
<accession>A0A017SRY6</accession>
<evidence type="ECO:0000313" key="2">
    <source>
        <dbReference type="EMBL" id="EYE99752.1"/>
    </source>
</evidence>
<gene>
    <name evidence="2" type="ORF">EURHEDRAFT_28641</name>
</gene>